<dbReference type="PANTHER" id="PTHR46558:SF15">
    <property type="entry name" value="HELIX-TURN-HELIX DOMAIN PROTEIN"/>
    <property type="match status" value="1"/>
</dbReference>
<dbReference type="GO" id="GO:0003677">
    <property type="term" value="F:DNA binding"/>
    <property type="evidence" value="ECO:0007669"/>
    <property type="project" value="UniProtKB-KW"/>
</dbReference>
<accession>B1N0H2</accession>
<proteinExistence type="predicted"/>
<evidence type="ECO:0000256" key="2">
    <source>
        <dbReference type="SAM" id="Phobius"/>
    </source>
</evidence>
<gene>
    <name evidence="4" type="ordered locus">LCK_p300006</name>
</gene>
<evidence type="ECO:0000256" key="1">
    <source>
        <dbReference type="ARBA" id="ARBA00023125"/>
    </source>
</evidence>
<keyword evidence="1" id="KW-0238">DNA-binding</keyword>
<dbReference type="PROSITE" id="PS50943">
    <property type="entry name" value="HTH_CROC1"/>
    <property type="match status" value="1"/>
</dbReference>
<dbReference type="Gene3D" id="1.10.260.40">
    <property type="entry name" value="lambda repressor-like DNA-binding domains"/>
    <property type="match status" value="1"/>
</dbReference>
<dbReference type="KEGG" id="lci:LCK_p300006"/>
<evidence type="ECO:0000313" key="5">
    <source>
        <dbReference type="Proteomes" id="UP000002166"/>
    </source>
</evidence>
<dbReference type="SMART" id="SM00530">
    <property type="entry name" value="HTH_XRE"/>
    <property type="match status" value="1"/>
</dbReference>
<keyword evidence="2" id="KW-0472">Membrane</keyword>
<dbReference type="AlphaFoldDB" id="B1N0H2"/>
<evidence type="ECO:0000313" key="4">
    <source>
        <dbReference type="EMBL" id="ACA83577.1"/>
    </source>
</evidence>
<keyword evidence="4" id="KW-0614">Plasmid</keyword>
<feature type="transmembrane region" description="Helical" evidence="2">
    <location>
        <begin position="172"/>
        <end position="192"/>
    </location>
</feature>
<geneLocation type="plasmid" evidence="4 5">
    <name>pLCK3</name>
</geneLocation>
<feature type="domain" description="HTH cro/C1-type" evidence="3">
    <location>
        <begin position="7"/>
        <end position="61"/>
    </location>
</feature>
<evidence type="ECO:0000259" key="3">
    <source>
        <dbReference type="PROSITE" id="PS50943"/>
    </source>
</evidence>
<dbReference type="RefSeq" id="WP_012304806.1">
    <property type="nucleotide sequence ID" value="NC_010467.1"/>
</dbReference>
<protein>
    <submittedName>
        <fullName evidence="4">Predicted transcriptional regulator</fullName>
    </submittedName>
</protein>
<dbReference type="InterPro" id="IPR010982">
    <property type="entry name" value="Lambda_DNA-bd_dom_sf"/>
</dbReference>
<dbReference type="EMBL" id="DQ489738">
    <property type="protein sequence ID" value="ACA83577.1"/>
    <property type="molecule type" value="Genomic_DNA"/>
</dbReference>
<dbReference type="Pfam" id="PF01381">
    <property type="entry name" value="HTH_3"/>
    <property type="match status" value="1"/>
</dbReference>
<dbReference type="SUPFAM" id="SSF47413">
    <property type="entry name" value="lambda repressor-like DNA-binding domains"/>
    <property type="match status" value="1"/>
</dbReference>
<keyword evidence="2" id="KW-1133">Transmembrane helix</keyword>
<dbReference type="OrthoDB" id="4427456at2"/>
<feature type="transmembrane region" description="Helical" evidence="2">
    <location>
        <begin position="84"/>
        <end position="103"/>
    </location>
</feature>
<name>B1N0H2_LEUCK</name>
<dbReference type="CDD" id="cd00093">
    <property type="entry name" value="HTH_XRE"/>
    <property type="match status" value="1"/>
</dbReference>
<feature type="transmembrane region" description="Helical" evidence="2">
    <location>
        <begin position="109"/>
        <end position="130"/>
    </location>
</feature>
<dbReference type="PANTHER" id="PTHR46558">
    <property type="entry name" value="TRACRIPTIONAL REGULATORY PROTEIN-RELATED-RELATED"/>
    <property type="match status" value="1"/>
</dbReference>
<organism evidence="4 5">
    <name type="scientific">Leuconostoc citreum (strain KM20)</name>
    <dbReference type="NCBI Taxonomy" id="349519"/>
    <lineage>
        <taxon>Bacteria</taxon>
        <taxon>Bacillati</taxon>
        <taxon>Bacillota</taxon>
        <taxon>Bacilli</taxon>
        <taxon>Lactobacillales</taxon>
        <taxon>Lactobacillaceae</taxon>
        <taxon>Leuconostoc</taxon>
    </lineage>
</organism>
<reference evidence="4 5" key="1">
    <citation type="journal article" date="2008" name="J. Bacteriol.">
        <title>Complete genome sequence of Leuconostoc citreum KM20.</title>
        <authorList>
            <person name="Kim J.F."/>
            <person name="Jeong H."/>
            <person name="Lee J.-S."/>
            <person name="Choi S.-H."/>
            <person name="Ha M."/>
            <person name="Hur C.-G."/>
            <person name="Kim J.-S."/>
            <person name="Lee S."/>
            <person name="Park H.-S."/>
            <person name="Park Y.-H."/>
            <person name="Oh T.K."/>
        </authorList>
    </citation>
    <scope>NUCLEOTIDE SEQUENCE [LARGE SCALE GENOMIC DNA]</scope>
    <source>
        <strain evidence="4 5">KM20</strain>
    </source>
</reference>
<dbReference type="Proteomes" id="UP000002166">
    <property type="component" value="Plasmid pLCK3"/>
</dbReference>
<keyword evidence="5" id="KW-1185">Reference proteome</keyword>
<sequence>MLIGVKIKMIREAFDLTQEQLGKELHLTRQTISSWENGKSYPGITDILSISNKYNVSLDELMKEDIELIGHFEAIDHSLNKQKILYAIAYVANVLFLAVYILANYMHVLPIYKVTALIMGMIALFVLFSTVQQPVNLYTNKWALIAIIIAFMYFVSMAIFRGVTSNNIDEQTGIYVSLGLRVLLLTSSVYFVPQLPFRK</sequence>
<dbReference type="HOGENOM" id="CLU_066192_2_2_9"/>
<keyword evidence="2" id="KW-0812">Transmembrane</keyword>
<dbReference type="InterPro" id="IPR001387">
    <property type="entry name" value="Cro/C1-type_HTH"/>
</dbReference>
<feature type="transmembrane region" description="Helical" evidence="2">
    <location>
        <begin position="142"/>
        <end position="160"/>
    </location>
</feature>